<organism evidence="3 4">
    <name type="scientific">Lithospermum erythrorhizon</name>
    <name type="common">Purple gromwell</name>
    <name type="synonym">Lithospermum officinale var. erythrorhizon</name>
    <dbReference type="NCBI Taxonomy" id="34254"/>
    <lineage>
        <taxon>Eukaryota</taxon>
        <taxon>Viridiplantae</taxon>
        <taxon>Streptophyta</taxon>
        <taxon>Embryophyta</taxon>
        <taxon>Tracheophyta</taxon>
        <taxon>Spermatophyta</taxon>
        <taxon>Magnoliopsida</taxon>
        <taxon>eudicotyledons</taxon>
        <taxon>Gunneridae</taxon>
        <taxon>Pentapetalae</taxon>
        <taxon>asterids</taxon>
        <taxon>lamiids</taxon>
        <taxon>Boraginales</taxon>
        <taxon>Boraginaceae</taxon>
        <taxon>Boraginoideae</taxon>
        <taxon>Lithospermeae</taxon>
        <taxon>Lithospermum</taxon>
    </lineage>
</organism>
<reference evidence="3 4" key="1">
    <citation type="submission" date="2024-01" db="EMBL/GenBank/DDBJ databases">
        <title>The complete chloroplast genome sequence of Lithospermum erythrorhizon: insights into the phylogenetic relationship among Boraginaceae species and the maternal lineages of purple gromwells.</title>
        <authorList>
            <person name="Okada T."/>
            <person name="Watanabe K."/>
        </authorList>
    </citation>
    <scope>NUCLEOTIDE SEQUENCE [LARGE SCALE GENOMIC DNA]</scope>
</reference>
<proteinExistence type="predicted"/>
<name>A0AAV3NQN1_LITER</name>
<dbReference type="AlphaFoldDB" id="A0AAV3NQN1"/>
<keyword evidence="4" id="KW-1185">Reference proteome</keyword>
<accession>A0AAV3NQN1</accession>
<protein>
    <recommendedName>
        <fullName evidence="2">Retrotransposon gag domain-containing protein</fullName>
    </recommendedName>
</protein>
<gene>
    <name evidence="3" type="ORF">LIER_02346</name>
</gene>
<evidence type="ECO:0000259" key="2">
    <source>
        <dbReference type="Pfam" id="PF03732"/>
    </source>
</evidence>
<sequence>MSLHEENCENESNIPQHDAPQQRPVFLHEIEAKIQRRVAEQLQKERTMQFFRYSQHSRHQDMFESSEAPAMHHYQMERRNPTPAVRSTVPAAPATVDPVTEKLQKELEDIKQMMKALIPTTSTHRECKTQIPFTEQLDVVPLPKGFILSQFTQYNDTDDPIKHLQGFLAKMTITSNNPDVYAKAFSNSLTDKALDWYMVLPLKSIDSYQQTADVFIFKFGSSIQEHQDERALMDIEQRRTNPLGVTIKDTMTSC</sequence>
<feature type="region of interest" description="Disordered" evidence="1">
    <location>
        <begin position="1"/>
        <end position="22"/>
    </location>
</feature>
<dbReference type="Proteomes" id="UP001454036">
    <property type="component" value="Unassembled WGS sequence"/>
</dbReference>
<evidence type="ECO:0000256" key="1">
    <source>
        <dbReference type="SAM" id="MobiDB-lite"/>
    </source>
</evidence>
<evidence type="ECO:0000313" key="4">
    <source>
        <dbReference type="Proteomes" id="UP001454036"/>
    </source>
</evidence>
<evidence type="ECO:0000313" key="3">
    <source>
        <dbReference type="EMBL" id="GAA0141131.1"/>
    </source>
</evidence>
<dbReference type="Pfam" id="PF03732">
    <property type="entry name" value="Retrotrans_gag"/>
    <property type="match status" value="1"/>
</dbReference>
<comment type="caution">
    <text evidence="3">The sequence shown here is derived from an EMBL/GenBank/DDBJ whole genome shotgun (WGS) entry which is preliminary data.</text>
</comment>
<dbReference type="PANTHER" id="PTHR33223:SF10">
    <property type="entry name" value="AMINOTRANSFERASE-LIKE PLANT MOBILE DOMAIN-CONTAINING PROTEIN"/>
    <property type="match status" value="1"/>
</dbReference>
<feature type="domain" description="Retrotransposon gag" evidence="2">
    <location>
        <begin position="184"/>
        <end position="241"/>
    </location>
</feature>
<dbReference type="EMBL" id="BAABME010000252">
    <property type="protein sequence ID" value="GAA0141131.1"/>
    <property type="molecule type" value="Genomic_DNA"/>
</dbReference>
<dbReference type="PANTHER" id="PTHR33223">
    <property type="entry name" value="CCHC-TYPE DOMAIN-CONTAINING PROTEIN"/>
    <property type="match status" value="1"/>
</dbReference>
<dbReference type="InterPro" id="IPR005162">
    <property type="entry name" value="Retrotrans_gag_dom"/>
</dbReference>